<evidence type="ECO:0000313" key="1">
    <source>
        <dbReference type="EMBL" id="EHJ57707.1"/>
    </source>
</evidence>
<organism evidence="1 2">
    <name type="scientific">Streptococcus urinalis 2285-97</name>
    <dbReference type="NCBI Taxonomy" id="764291"/>
    <lineage>
        <taxon>Bacteria</taxon>
        <taxon>Bacillati</taxon>
        <taxon>Bacillota</taxon>
        <taxon>Bacilli</taxon>
        <taxon>Lactobacillales</taxon>
        <taxon>Streptococcaceae</taxon>
        <taxon>Streptococcus</taxon>
    </lineage>
</organism>
<sequence>MHASYDIAGSNPAISIKLVITYVVAFYYGKKEPQCGSYACNFNSSASVRT</sequence>
<accession>G5KEI5</accession>
<name>G5KEI5_9STRE</name>
<comment type="caution">
    <text evidence="1">The sequence shown here is derived from an EMBL/GenBank/DDBJ whole genome shotgun (WGS) entry which is preliminary data.</text>
</comment>
<proteinExistence type="predicted"/>
<reference evidence="1 2" key="1">
    <citation type="journal article" date="2014" name="Int. J. Syst. Evol. Microbiol.">
        <title>Phylogenomics and the dynamic genome evolution of the genus Streptococcus.</title>
        <authorList>
            <consortium name="The Broad Institute Genome Sequencing Platform"/>
            <person name="Richards V.P."/>
            <person name="Palmer S.R."/>
            <person name="Pavinski Bitar P.D."/>
            <person name="Qin X."/>
            <person name="Weinstock G.M."/>
            <person name="Highlander S.K."/>
            <person name="Town C.D."/>
            <person name="Burne R.A."/>
            <person name="Stanhope M.J."/>
        </authorList>
    </citation>
    <scope>NUCLEOTIDE SEQUENCE [LARGE SCALE GENOMIC DNA]</scope>
    <source>
        <strain evidence="1 2">2285-97</strain>
    </source>
</reference>
<protein>
    <submittedName>
        <fullName evidence="1">Uncharacterized protein</fullName>
    </submittedName>
</protein>
<keyword evidence="2" id="KW-1185">Reference proteome</keyword>
<dbReference type="AlphaFoldDB" id="G5KEI5"/>
<dbReference type="Proteomes" id="UP000005388">
    <property type="component" value="Unassembled WGS sequence"/>
</dbReference>
<gene>
    <name evidence="1" type="ORF">STRUR_0819</name>
</gene>
<dbReference type="EMBL" id="AEUZ02000001">
    <property type="protein sequence ID" value="EHJ57707.1"/>
    <property type="molecule type" value="Genomic_DNA"/>
</dbReference>
<evidence type="ECO:0000313" key="2">
    <source>
        <dbReference type="Proteomes" id="UP000005388"/>
    </source>
</evidence>